<evidence type="ECO:0000313" key="2">
    <source>
        <dbReference type="EMBL" id="MDV2078010.1"/>
    </source>
</evidence>
<name>A0ABU3VUR6_9GAMM</name>
<sequence>MSIFESLKRLAMAVVLVPYLLIYAYVIGPLLMLVLVPGGLALLLLVGRGEAWAVARQTLFRRSAQGAELNRVPASPSER</sequence>
<reference evidence="2 3" key="1">
    <citation type="submission" date="2023-10" db="EMBL/GenBank/DDBJ databases">
        <title>Characteristics and mechanism of a salt-tolerant marine origin heterotrophic nitrifying- aerobic denitrifying bacteria Marinobacter xestospongiae HN1.</title>
        <authorList>
            <person name="Qi R."/>
        </authorList>
    </citation>
    <scope>NUCLEOTIDE SEQUENCE [LARGE SCALE GENOMIC DNA]</scope>
    <source>
        <strain evidence="2 3">HN1</strain>
    </source>
</reference>
<keyword evidence="1" id="KW-1133">Transmembrane helix</keyword>
<evidence type="ECO:0000313" key="3">
    <source>
        <dbReference type="Proteomes" id="UP001269819"/>
    </source>
</evidence>
<proteinExistence type="predicted"/>
<keyword evidence="1" id="KW-0472">Membrane</keyword>
<keyword evidence="1" id="KW-0812">Transmembrane</keyword>
<comment type="caution">
    <text evidence="2">The sequence shown here is derived from an EMBL/GenBank/DDBJ whole genome shotgun (WGS) entry which is preliminary data.</text>
</comment>
<organism evidence="2 3">
    <name type="scientific">Marinobacter xestospongiae</name>
    <dbReference type="NCBI Taxonomy" id="994319"/>
    <lineage>
        <taxon>Bacteria</taxon>
        <taxon>Pseudomonadati</taxon>
        <taxon>Pseudomonadota</taxon>
        <taxon>Gammaproteobacteria</taxon>
        <taxon>Pseudomonadales</taxon>
        <taxon>Marinobacteraceae</taxon>
        <taxon>Marinobacter</taxon>
    </lineage>
</organism>
<dbReference type="RefSeq" id="WP_227175045.1">
    <property type="nucleotide sequence ID" value="NZ_JAWIIJ010000002.1"/>
</dbReference>
<dbReference type="EMBL" id="JAWIIJ010000002">
    <property type="protein sequence ID" value="MDV2078010.1"/>
    <property type="molecule type" value="Genomic_DNA"/>
</dbReference>
<keyword evidence="3" id="KW-1185">Reference proteome</keyword>
<dbReference type="Proteomes" id="UP001269819">
    <property type="component" value="Unassembled WGS sequence"/>
</dbReference>
<gene>
    <name evidence="2" type="ORF">RYS15_04915</name>
</gene>
<accession>A0ABU3VUR6</accession>
<evidence type="ECO:0000256" key="1">
    <source>
        <dbReference type="SAM" id="Phobius"/>
    </source>
</evidence>
<feature type="transmembrane region" description="Helical" evidence="1">
    <location>
        <begin position="20"/>
        <end position="46"/>
    </location>
</feature>
<protein>
    <submittedName>
        <fullName evidence="2">Uncharacterized protein</fullName>
    </submittedName>
</protein>